<organism evidence="1 2">
    <name type="scientific">Dreissena polymorpha</name>
    <name type="common">Zebra mussel</name>
    <name type="synonym">Mytilus polymorpha</name>
    <dbReference type="NCBI Taxonomy" id="45954"/>
    <lineage>
        <taxon>Eukaryota</taxon>
        <taxon>Metazoa</taxon>
        <taxon>Spiralia</taxon>
        <taxon>Lophotrochozoa</taxon>
        <taxon>Mollusca</taxon>
        <taxon>Bivalvia</taxon>
        <taxon>Autobranchia</taxon>
        <taxon>Heteroconchia</taxon>
        <taxon>Euheterodonta</taxon>
        <taxon>Imparidentia</taxon>
        <taxon>Neoheterodontei</taxon>
        <taxon>Myida</taxon>
        <taxon>Dreissenoidea</taxon>
        <taxon>Dreissenidae</taxon>
        <taxon>Dreissena</taxon>
    </lineage>
</organism>
<evidence type="ECO:0000313" key="1">
    <source>
        <dbReference type="EMBL" id="KAH3811559.1"/>
    </source>
</evidence>
<evidence type="ECO:0000313" key="2">
    <source>
        <dbReference type="Proteomes" id="UP000828390"/>
    </source>
</evidence>
<proteinExistence type="predicted"/>
<dbReference type="EMBL" id="JAIWYP010000006">
    <property type="protein sequence ID" value="KAH3811559.1"/>
    <property type="molecule type" value="Genomic_DNA"/>
</dbReference>
<sequence>MYAIVSCASLPFKQGRVYLRYFESDSDKKVGKDITRLLEKKQIQTFTSLPGEGVLNRQGTHEGWVICVLSKAAQEDGVFSFNVMTDIQTSVDKCKMQVMLVLNGLQISDVPHCIKWVRFFQVTADEFYLNGILRTVSGKIALLFNFMLNEENMLKYLLYTHSLWTVQIFFKAGDIILKKTCNHYRKNTR</sequence>
<protein>
    <submittedName>
        <fullName evidence="1">Uncharacterized protein</fullName>
    </submittedName>
</protein>
<name>A0A9D4G9K9_DREPO</name>
<dbReference type="AlphaFoldDB" id="A0A9D4G9K9"/>
<accession>A0A9D4G9K9</accession>
<comment type="caution">
    <text evidence="1">The sequence shown here is derived from an EMBL/GenBank/DDBJ whole genome shotgun (WGS) entry which is preliminary data.</text>
</comment>
<gene>
    <name evidence="1" type="ORF">DPMN_139969</name>
</gene>
<reference evidence="1" key="2">
    <citation type="submission" date="2020-11" db="EMBL/GenBank/DDBJ databases">
        <authorList>
            <person name="McCartney M.A."/>
            <person name="Auch B."/>
            <person name="Kono T."/>
            <person name="Mallez S."/>
            <person name="Becker A."/>
            <person name="Gohl D.M."/>
            <person name="Silverstein K.A.T."/>
            <person name="Koren S."/>
            <person name="Bechman K.B."/>
            <person name="Herman A."/>
            <person name="Abrahante J.E."/>
            <person name="Garbe J."/>
        </authorList>
    </citation>
    <scope>NUCLEOTIDE SEQUENCE</scope>
    <source>
        <strain evidence="1">Duluth1</strain>
        <tissue evidence="1">Whole animal</tissue>
    </source>
</reference>
<reference evidence="1" key="1">
    <citation type="journal article" date="2019" name="bioRxiv">
        <title>The Genome of the Zebra Mussel, Dreissena polymorpha: A Resource for Invasive Species Research.</title>
        <authorList>
            <person name="McCartney M.A."/>
            <person name="Auch B."/>
            <person name="Kono T."/>
            <person name="Mallez S."/>
            <person name="Zhang Y."/>
            <person name="Obille A."/>
            <person name="Becker A."/>
            <person name="Abrahante J.E."/>
            <person name="Garbe J."/>
            <person name="Badalamenti J.P."/>
            <person name="Herman A."/>
            <person name="Mangelson H."/>
            <person name="Liachko I."/>
            <person name="Sullivan S."/>
            <person name="Sone E.D."/>
            <person name="Koren S."/>
            <person name="Silverstein K.A.T."/>
            <person name="Beckman K.B."/>
            <person name="Gohl D.M."/>
        </authorList>
    </citation>
    <scope>NUCLEOTIDE SEQUENCE</scope>
    <source>
        <strain evidence="1">Duluth1</strain>
        <tissue evidence="1">Whole animal</tissue>
    </source>
</reference>
<dbReference type="Proteomes" id="UP000828390">
    <property type="component" value="Unassembled WGS sequence"/>
</dbReference>
<keyword evidence="2" id="KW-1185">Reference proteome</keyword>